<dbReference type="STRING" id="29354.IO98_12905"/>
<evidence type="ECO:0000256" key="1">
    <source>
        <dbReference type="ARBA" id="ARBA00004651"/>
    </source>
</evidence>
<dbReference type="Gene3D" id="1.10.3470.10">
    <property type="entry name" value="ABC transporter involved in vitamin B12 uptake, BtuC"/>
    <property type="match status" value="1"/>
</dbReference>
<evidence type="ECO:0000256" key="2">
    <source>
        <dbReference type="ARBA" id="ARBA00007935"/>
    </source>
</evidence>
<feature type="transmembrane region" description="Helical" evidence="8">
    <location>
        <begin position="303"/>
        <end position="324"/>
    </location>
</feature>
<accession>A0A084JKW1</accession>
<dbReference type="PANTHER" id="PTHR30472">
    <property type="entry name" value="FERRIC ENTEROBACTIN TRANSPORT SYSTEM PERMEASE PROTEIN"/>
    <property type="match status" value="1"/>
</dbReference>
<evidence type="ECO:0000256" key="4">
    <source>
        <dbReference type="ARBA" id="ARBA00022475"/>
    </source>
</evidence>
<keyword evidence="4" id="KW-1003">Cell membrane</keyword>
<evidence type="ECO:0000313" key="10">
    <source>
        <dbReference type="Proteomes" id="UP000028525"/>
    </source>
</evidence>
<sequence length="330" mass="34261">MGRNNKARLLILLSTGLLAVSVLLGLCLGASNIRPTVLVATLFAGEPDDFLYRILLTVRLPRVTAALLAGSALAVSGAIIQSVLNNPLASPNIIGVNAGAGLFVLLASAFLPADPFLLPLSAFSGALLACMMVLAITMTGRLSRVLLVLTGFAVNSIFSAGMNTIMILYPDAYIGAGNFLAGGLSSVTSNVLVYPSVFIAAGFILALLCSKGLNILNLGADSAKTLGMNVNACRCAYLAIAAILAGAAVSFAGMIGFVGLLVPHGVKLMIGQDNRYVIPASALTGGIFVILCDLLARTLFLPYELPVGILMSLMGGPFFLYLILKNRRKE</sequence>
<comment type="caution">
    <text evidence="9">The sequence shown here is derived from an EMBL/GenBank/DDBJ whole genome shotgun (WGS) entry which is preliminary data.</text>
</comment>
<dbReference type="SUPFAM" id="SSF81345">
    <property type="entry name" value="ABC transporter involved in vitamin B12 uptake, BtuC"/>
    <property type="match status" value="1"/>
</dbReference>
<dbReference type="AlphaFoldDB" id="A0A084JKW1"/>
<keyword evidence="6 8" id="KW-1133">Transmembrane helix</keyword>
<protein>
    <submittedName>
        <fullName evidence="9">ABC transporter permease</fullName>
    </submittedName>
</protein>
<feature type="transmembrane region" description="Helical" evidence="8">
    <location>
        <begin position="145"/>
        <end position="169"/>
    </location>
</feature>
<dbReference type="InterPro" id="IPR000522">
    <property type="entry name" value="ABC_transptr_permease_BtuC"/>
</dbReference>
<evidence type="ECO:0000313" key="9">
    <source>
        <dbReference type="EMBL" id="KEZ89595.1"/>
    </source>
</evidence>
<evidence type="ECO:0000256" key="3">
    <source>
        <dbReference type="ARBA" id="ARBA00022448"/>
    </source>
</evidence>
<feature type="transmembrane region" description="Helical" evidence="8">
    <location>
        <begin position="276"/>
        <end position="296"/>
    </location>
</feature>
<evidence type="ECO:0000256" key="6">
    <source>
        <dbReference type="ARBA" id="ARBA00022989"/>
    </source>
</evidence>
<feature type="transmembrane region" description="Helical" evidence="8">
    <location>
        <begin position="60"/>
        <end position="80"/>
    </location>
</feature>
<feature type="transmembrane region" description="Helical" evidence="8">
    <location>
        <begin position="237"/>
        <end position="264"/>
    </location>
</feature>
<dbReference type="CDD" id="cd06550">
    <property type="entry name" value="TM_ABC_iron-siderophores_like"/>
    <property type="match status" value="1"/>
</dbReference>
<dbReference type="GO" id="GO:0005886">
    <property type="term" value="C:plasma membrane"/>
    <property type="evidence" value="ECO:0007669"/>
    <property type="project" value="UniProtKB-SubCell"/>
</dbReference>
<organism evidence="9 10">
    <name type="scientific">Lacrimispora celerecrescens</name>
    <dbReference type="NCBI Taxonomy" id="29354"/>
    <lineage>
        <taxon>Bacteria</taxon>
        <taxon>Bacillati</taxon>
        <taxon>Bacillota</taxon>
        <taxon>Clostridia</taxon>
        <taxon>Lachnospirales</taxon>
        <taxon>Lachnospiraceae</taxon>
        <taxon>Lacrimispora</taxon>
    </lineage>
</organism>
<evidence type="ECO:0000256" key="8">
    <source>
        <dbReference type="SAM" id="Phobius"/>
    </source>
</evidence>
<dbReference type="FunFam" id="1.10.3470.10:FF:000001">
    <property type="entry name" value="Vitamin B12 ABC transporter permease BtuC"/>
    <property type="match status" value="1"/>
</dbReference>
<keyword evidence="7 8" id="KW-0472">Membrane</keyword>
<dbReference type="OrthoDB" id="9792889at2"/>
<feature type="transmembrane region" description="Helical" evidence="8">
    <location>
        <begin position="192"/>
        <end position="216"/>
    </location>
</feature>
<name>A0A084JKW1_9FIRM</name>
<keyword evidence="5 8" id="KW-0812">Transmembrane</keyword>
<dbReference type="Proteomes" id="UP000028525">
    <property type="component" value="Unassembled WGS sequence"/>
</dbReference>
<dbReference type="PANTHER" id="PTHR30472:SF25">
    <property type="entry name" value="ABC TRANSPORTER PERMEASE PROTEIN MJ0876-RELATED"/>
    <property type="match status" value="1"/>
</dbReference>
<keyword evidence="3" id="KW-0813">Transport</keyword>
<dbReference type="EMBL" id="JPME01000015">
    <property type="protein sequence ID" value="KEZ89595.1"/>
    <property type="molecule type" value="Genomic_DNA"/>
</dbReference>
<feature type="transmembrane region" description="Helical" evidence="8">
    <location>
        <begin position="117"/>
        <end position="138"/>
    </location>
</feature>
<dbReference type="GO" id="GO:0022857">
    <property type="term" value="F:transmembrane transporter activity"/>
    <property type="evidence" value="ECO:0007669"/>
    <property type="project" value="InterPro"/>
</dbReference>
<feature type="transmembrane region" description="Helical" evidence="8">
    <location>
        <begin position="92"/>
        <end position="111"/>
    </location>
</feature>
<comment type="subcellular location">
    <subcellularLocation>
        <location evidence="1">Cell membrane</location>
        <topology evidence="1">Multi-pass membrane protein</topology>
    </subcellularLocation>
</comment>
<keyword evidence="10" id="KW-1185">Reference proteome</keyword>
<evidence type="ECO:0000256" key="7">
    <source>
        <dbReference type="ARBA" id="ARBA00023136"/>
    </source>
</evidence>
<reference evidence="9 10" key="1">
    <citation type="submission" date="2014-07" db="EMBL/GenBank/DDBJ databases">
        <title>Draft genome of Clostridium celerecrescens 152B isolated from sediments associated with methane hydrate from Krishna Godavari basin.</title>
        <authorList>
            <person name="Honkalas V.S."/>
            <person name="Dabir A.P."/>
            <person name="Arora P."/>
            <person name="Dhakephalkar P.K."/>
        </authorList>
    </citation>
    <scope>NUCLEOTIDE SEQUENCE [LARGE SCALE GENOMIC DNA]</scope>
    <source>
        <strain evidence="9 10">152B</strain>
    </source>
</reference>
<dbReference type="RefSeq" id="WP_038281546.1">
    <property type="nucleotide sequence ID" value="NZ_JPME01000015.1"/>
</dbReference>
<dbReference type="InterPro" id="IPR037294">
    <property type="entry name" value="ABC_BtuC-like"/>
</dbReference>
<evidence type="ECO:0000256" key="5">
    <source>
        <dbReference type="ARBA" id="ARBA00022692"/>
    </source>
</evidence>
<proteinExistence type="inferred from homology"/>
<gene>
    <name evidence="9" type="ORF">IO98_12905</name>
</gene>
<comment type="similarity">
    <text evidence="2">Belongs to the binding-protein-dependent transport system permease family. FecCD subfamily.</text>
</comment>
<dbReference type="Pfam" id="PF01032">
    <property type="entry name" value="FecCD"/>
    <property type="match status" value="1"/>
</dbReference>